<comment type="subcellular location">
    <subcellularLocation>
        <location evidence="8">Endomembrane system</location>
        <topology evidence="8">Single-pass type IV membrane protein</topology>
    </subcellularLocation>
</comment>
<evidence type="ECO:0000256" key="4">
    <source>
        <dbReference type="ARBA" id="ARBA00022927"/>
    </source>
</evidence>
<dbReference type="GO" id="GO:0005737">
    <property type="term" value="C:cytoplasm"/>
    <property type="evidence" value="ECO:0007669"/>
    <property type="project" value="UniProtKB-ARBA"/>
</dbReference>
<dbReference type="CDD" id="cd14824">
    <property type="entry name" value="Longin"/>
    <property type="match status" value="1"/>
</dbReference>
<keyword evidence="11" id="KW-1185">Reference proteome</keyword>
<dbReference type="SMART" id="SM01270">
    <property type="entry name" value="Longin"/>
    <property type="match status" value="1"/>
</dbReference>
<evidence type="ECO:0000256" key="6">
    <source>
        <dbReference type="ARBA" id="ARBA00023136"/>
    </source>
</evidence>
<dbReference type="Pfam" id="PF13774">
    <property type="entry name" value="Longin"/>
    <property type="match status" value="1"/>
</dbReference>
<keyword evidence="4" id="KW-0653">Protein transport</keyword>
<accession>A0AAD4SJ88</accession>
<dbReference type="Gene3D" id="3.30.450.50">
    <property type="entry name" value="Longin domain"/>
    <property type="match status" value="1"/>
</dbReference>
<dbReference type="SUPFAM" id="SSF64356">
    <property type="entry name" value="SNARE-like"/>
    <property type="match status" value="1"/>
</dbReference>
<keyword evidence="5" id="KW-1133">Transmembrane helix</keyword>
<dbReference type="EMBL" id="JAJJMB010010581">
    <property type="protein sequence ID" value="KAI3907570.1"/>
    <property type="molecule type" value="Genomic_DNA"/>
</dbReference>
<evidence type="ECO:0000256" key="5">
    <source>
        <dbReference type="ARBA" id="ARBA00022989"/>
    </source>
</evidence>
<organism evidence="10 11">
    <name type="scientific">Papaver atlanticum</name>
    <dbReference type="NCBI Taxonomy" id="357466"/>
    <lineage>
        <taxon>Eukaryota</taxon>
        <taxon>Viridiplantae</taxon>
        <taxon>Streptophyta</taxon>
        <taxon>Embryophyta</taxon>
        <taxon>Tracheophyta</taxon>
        <taxon>Spermatophyta</taxon>
        <taxon>Magnoliopsida</taxon>
        <taxon>Ranunculales</taxon>
        <taxon>Papaveraceae</taxon>
        <taxon>Papaveroideae</taxon>
        <taxon>Papaver</taxon>
    </lineage>
</organism>
<keyword evidence="2" id="KW-0813">Transport</keyword>
<dbReference type="AlphaFoldDB" id="A0AAD4SJ88"/>
<sequence>MSQRGLIYSFVVKGIVFLAEHTSFSGNFSTIAHTYSCDGHTFNFLNDNGLVFLVVADEETGRSIPLVFLERVKDDFKQRYAAIIGNGGPHPLADDEDLFEDPLSIAYNLDRGFGPRLKEHMQYCMSHPEEISKLSKLKAQMFEVKGITMDNIEKLNFYACLEQLMTRRSNQQQQPQIWKPSYSSALVLSIYIKMRVDVCFYTWHGRKCFEATKLYC</sequence>
<dbReference type="PANTHER" id="PTHR21136:SF169">
    <property type="entry name" value="VESICLE-ASSOCIATED MEMBRANE PROTEIN 727"/>
    <property type="match status" value="1"/>
</dbReference>
<comment type="similarity">
    <text evidence="1">Belongs to the synaptobrevin family.</text>
</comment>
<keyword evidence="3" id="KW-0812">Transmembrane</keyword>
<evidence type="ECO:0000313" key="11">
    <source>
        <dbReference type="Proteomes" id="UP001202328"/>
    </source>
</evidence>
<evidence type="ECO:0000256" key="7">
    <source>
        <dbReference type="ARBA" id="ARBA00037493"/>
    </source>
</evidence>
<evidence type="ECO:0000256" key="8">
    <source>
        <dbReference type="ARBA" id="ARBA00046280"/>
    </source>
</evidence>
<evidence type="ECO:0000256" key="1">
    <source>
        <dbReference type="ARBA" id="ARBA00008025"/>
    </source>
</evidence>
<dbReference type="GO" id="GO:0015031">
    <property type="term" value="P:protein transport"/>
    <property type="evidence" value="ECO:0007669"/>
    <property type="project" value="UniProtKB-KW"/>
</dbReference>
<reference evidence="10" key="1">
    <citation type="submission" date="2022-04" db="EMBL/GenBank/DDBJ databases">
        <title>A functionally conserved STORR gene fusion in Papaver species that diverged 16.8 million years ago.</title>
        <authorList>
            <person name="Catania T."/>
        </authorList>
    </citation>
    <scope>NUCLEOTIDE SEQUENCE</scope>
    <source>
        <strain evidence="10">S-188037</strain>
    </source>
</reference>
<dbReference type="InterPro" id="IPR051097">
    <property type="entry name" value="Synaptobrevin-like_transport"/>
</dbReference>
<dbReference type="PANTHER" id="PTHR21136">
    <property type="entry name" value="SNARE PROTEINS"/>
    <property type="match status" value="1"/>
</dbReference>
<evidence type="ECO:0000313" key="10">
    <source>
        <dbReference type="EMBL" id="KAI3907570.1"/>
    </source>
</evidence>
<comment type="caution">
    <text evidence="10">The sequence shown here is derived from an EMBL/GenBank/DDBJ whole genome shotgun (WGS) entry which is preliminary data.</text>
</comment>
<comment type="function">
    <text evidence="7">Involved in the targeting and/or fusion of transport vesicles to their target membrane.</text>
</comment>
<evidence type="ECO:0000256" key="3">
    <source>
        <dbReference type="ARBA" id="ARBA00022692"/>
    </source>
</evidence>
<proteinExistence type="inferred from homology"/>
<dbReference type="FunFam" id="3.30.450.50:FF:000014">
    <property type="entry name" value="vesicle-associated membrane protein 727"/>
    <property type="match status" value="1"/>
</dbReference>
<dbReference type="Proteomes" id="UP001202328">
    <property type="component" value="Unassembled WGS sequence"/>
</dbReference>
<protein>
    <recommendedName>
        <fullName evidence="9">Longin domain-containing protein</fullName>
    </recommendedName>
</protein>
<evidence type="ECO:0000256" key="2">
    <source>
        <dbReference type="ARBA" id="ARBA00022448"/>
    </source>
</evidence>
<dbReference type="PROSITE" id="PS50859">
    <property type="entry name" value="LONGIN"/>
    <property type="match status" value="1"/>
</dbReference>
<keyword evidence="6" id="KW-0472">Membrane</keyword>
<dbReference type="GO" id="GO:0012505">
    <property type="term" value="C:endomembrane system"/>
    <property type="evidence" value="ECO:0007669"/>
    <property type="project" value="UniProtKB-SubCell"/>
</dbReference>
<dbReference type="InterPro" id="IPR010908">
    <property type="entry name" value="Longin_dom"/>
</dbReference>
<feature type="domain" description="Longin" evidence="9">
    <location>
        <begin position="34"/>
        <end position="81"/>
    </location>
</feature>
<gene>
    <name evidence="10" type="ORF">MKW98_016214</name>
</gene>
<dbReference type="InterPro" id="IPR011012">
    <property type="entry name" value="Longin-like_dom_sf"/>
</dbReference>
<name>A0AAD4SJ88_9MAGN</name>
<evidence type="ECO:0000259" key="9">
    <source>
        <dbReference type="PROSITE" id="PS50859"/>
    </source>
</evidence>